<evidence type="ECO:0000313" key="1">
    <source>
        <dbReference type="EMBL" id="KAH3726338.1"/>
    </source>
</evidence>
<reference evidence="1" key="1">
    <citation type="journal article" date="2019" name="bioRxiv">
        <title>The Genome of the Zebra Mussel, Dreissena polymorpha: A Resource for Invasive Species Research.</title>
        <authorList>
            <person name="McCartney M.A."/>
            <person name="Auch B."/>
            <person name="Kono T."/>
            <person name="Mallez S."/>
            <person name="Zhang Y."/>
            <person name="Obille A."/>
            <person name="Becker A."/>
            <person name="Abrahante J.E."/>
            <person name="Garbe J."/>
            <person name="Badalamenti J.P."/>
            <person name="Herman A."/>
            <person name="Mangelson H."/>
            <person name="Liachko I."/>
            <person name="Sullivan S."/>
            <person name="Sone E.D."/>
            <person name="Koren S."/>
            <person name="Silverstein K.A.T."/>
            <person name="Beckman K.B."/>
            <person name="Gohl D.M."/>
        </authorList>
    </citation>
    <scope>NUCLEOTIDE SEQUENCE</scope>
    <source>
        <strain evidence="1">Duluth1</strain>
        <tissue evidence="1">Whole animal</tissue>
    </source>
</reference>
<comment type="caution">
    <text evidence="1">The sequence shown here is derived from an EMBL/GenBank/DDBJ whole genome shotgun (WGS) entry which is preliminary data.</text>
</comment>
<protein>
    <submittedName>
        <fullName evidence="1">Uncharacterized protein</fullName>
    </submittedName>
</protein>
<reference evidence="1" key="2">
    <citation type="submission" date="2020-11" db="EMBL/GenBank/DDBJ databases">
        <authorList>
            <person name="McCartney M.A."/>
            <person name="Auch B."/>
            <person name="Kono T."/>
            <person name="Mallez S."/>
            <person name="Becker A."/>
            <person name="Gohl D.M."/>
            <person name="Silverstein K.A.T."/>
            <person name="Koren S."/>
            <person name="Bechman K.B."/>
            <person name="Herman A."/>
            <person name="Abrahante J.E."/>
            <person name="Garbe J."/>
        </authorList>
    </citation>
    <scope>NUCLEOTIDE SEQUENCE</scope>
    <source>
        <strain evidence="1">Duluth1</strain>
        <tissue evidence="1">Whole animal</tissue>
    </source>
</reference>
<dbReference type="AlphaFoldDB" id="A0A9D4CL05"/>
<sequence length="70" mass="7493">MSVETGFCELELLFVKGVNLREPPSVGAVASEVGGFSTSETGTNSVSCIPPQVVETKVKLLLHFFRESCC</sequence>
<name>A0A9D4CL05_DREPO</name>
<proteinExistence type="predicted"/>
<dbReference type="Proteomes" id="UP000828390">
    <property type="component" value="Unassembled WGS sequence"/>
</dbReference>
<organism evidence="1 2">
    <name type="scientific">Dreissena polymorpha</name>
    <name type="common">Zebra mussel</name>
    <name type="synonym">Mytilus polymorpha</name>
    <dbReference type="NCBI Taxonomy" id="45954"/>
    <lineage>
        <taxon>Eukaryota</taxon>
        <taxon>Metazoa</taxon>
        <taxon>Spiralia</taxon>
        <taxon>Lophotrochozoa</taxon>
        <taxon>Mollusca</taxon>
        <taxon>Bivalvia</taxon>
        <taxon>Autobranchia</taxon>
        <taxon>Heteroconchia</taxon>
        <taxon>Euheterodonta</taxon>
        <taxon>Imparidentia</taxon>
        <taxon>Neoheterodontei</taxon>
        <taxon>Myida</taxon>
        <taxon>Dreissenoidea</taxon>
        <taxon>Dreissenidae</taxon>
        <taxon>Dreissena</taxon>
    </lineage>
</organism>
<keyword evidence="2" id="KW-1185">Reference proteome</keyword>
<accession>A0A9D4CL05</accession>
<gene>
    <name evidence="1" type="ORF">DPMN_052200</name>
</gene>
<evidence type="ECO:0000313" key="2">
    <source>
        <dbReference type="Proteomes" id="UP000828390"/>
    </source>
</evidence>
<dbReference type="EMBL" id="JAIWYP010000012">
    <property type="protein sequence ID" value="KAH3726338.1"/>
    <property type="molecule type" value="Genomic_DNA"/>
</dbReference>